<evidence type="ECO:0000256" key="8">
    <source>
        <dbReference type="SAM" id="Phobius"/>
    </source>
</evidence>
<keyword evidence="7" id="KW-0479">Metal-binding</keyword>
<dbReference type="AlphaFoldDB" id="A0AB37GAB2"/>
<name>A0AB37GAB2_CORAY</name>
<dbReference type="EMBL" id="CP066023">
    <property type="protein sequence ID" value="QQB81946.1"/>
    <property type="molecule type" value="Genomic_DNA"/>
</dbReference>
<evidence type="ECO:0000256" key="7">
    <source>
        <dbReference type="PIRSR" id="PIRSR600715-1"/>
    </source>
</evidence>
<evidence type="ECO:0000313" key="9">
    <source>
        <dbReference type="EMBL" id="QPR30110.1"/>
    </source>
</evidence>
<keyword evidence="12" id="KW-1185">Reference proteome</keyword>
<comment type="cofactor">
    <cofactor evidence="7">
        <name>Mg(2+)</name>
        <dbReference type="ChEBI" id="CHEBI:18420"/>
    </cofactor>
</comment>
<evidence type="ECO:0000256" key="1">
    <source>
        <dbReference type="ARBA" id="ARBA00004651"/>
    </source>
</evidence>
<dbReference type="GO" id="GO:0016780">
    <property type="term" value="F:phosphotransferase activity, for other substituted phosphate groups"/>
    <property type="evidence" value="ECO:0007669"/>
    <property type="project" value="InterPro"/>
</dbReference>
<keyword evidence="3 9" id="KW-0808">Transferase</keyword>
<evidence type="ECO:0000313" key="10">
    <source>
        <dbReference type="EMBL" id="QQB81946.1"/>
    </source>
</evidence>
<reference evidence="11 12" key="1">
    <citation type="submission" date="2020-12" db="EMBL/GenBank/DDBJ databases">
        <title>FDA dAtabase for Regulatory Grade micrObial Sequences (FDA-ARGOS): Supporting development and validation of Infectious Disease Dx tests.</title>
        <authorList>
            <person name="Sproer C."/>
            <person name="Gronow S."/>
            <person name="Severitt S."/>
            <person name="Schroder I."/>
            <person name="Tallon L."/>
            <person name="Sadzewicz L."/>
            <person name="Zhao X."/>
            <person name="Boylan J."/>
            <person name="Ott S."/>
            <person name="Bowen H."/>
            <person name="Vavikolanu K."/>
            <person name="Mehta A."/>
            <person name="Aluvathingal J."/>
            <person name="Nadendla S."/>
            <person name="Lowell S."/>
            <person name="Myers T."/>
            <person name="Yan Y."/>
            <person name="Sichtig H."/>
        </authorList>
    </citation>
    <scope>NUCLEOTIDE SEQUENCE [LARGE SCALE GENOMIC DNA]</scope>
    <source>
        <strain evidence="9 11">FDAARGOS_938</strain>
        <strain evidence="10 12">FDAARGOS_991</strain>
    </source>
</reference>
<feature type="transmembrane region" description="Helical" evidence="8">
    <location>
        <begin position="156"/>
        <end position="175"/>
    </location>
</feature>
<keyword evidence="7" id="KW-0460">Magnesium</keyword>
<evidence type="ECO:0000256" key="3">
    <source>
        <dbReference type="ARBA" id="ARBA00022679"/>
    </source>
</evidence>
<feature type="transmembrane region" description="Helical" evidence="8">
    <location>
        <begin position="21"/>
        <end position="44"/>
    </location>
</feature>
<dbReference type="InterPro" id="IPR000715">
    <property type="entry name" value="Glycosyl_transferase_4"/>
</dbReference>
<sequence>MADMSLLAAQSGGAGVPIRELAMLVLVSAAVSYLLTGVVRYVLVRSGWLDAPRTRDVHDIPKPRLGGVAMYSGVVAAIALASVMPALNRGFPPMTPDMRAVVAAASLLLIVGIWDDLFDLDALTKLVGQVAAALLMSFMGVNWYLLYIPFSGGATLILDPIMSTVLTVLFTVALINAFNFVDGIDGLAAGLGMIAAAAILVYSMVMLHDQGGTVSAYPPAMISACLLGACLGFLPHNFEPARIFMGDSGAMMIGLLLAAASVSASGRIAPSMYGTADVIALISPVVVVIAAISVPMLDLLLAVVRRVSQGKSPFSPDKMHIHHRLLSMGHSHRRVVLVLYLWVSVVAYAAVATTIFPFEFVALTFGILLIIAVVFTLRRRNALADDRSTGARPRSGSGVRQVIRRRRGRRRYNLRP</sequence>
<feature type="transmembrane region" description="Helical" evidence="8">
    <location>
        <begin position="130"/>
        <end position="150"/>
    </location>
</feature>
<dbReference type="GO" id="GO:0046872">
    <property type="term" value="F:metal ion binding"/>
    <property type="evidence" value="ECO:0007669"/>
    <property type="project" value="UniProtKB-KW"/>
</dbReference>
<dbReference type="Proteomes" id="UP000594774">
    <property type="component" value="Chromosome"/>
</dbReference>
<feature type="transmembrane region" description="Helical" evidence="8">
    <location>
        <begin position="217"/>
        <end position="238"/>
    </location>
</feature>
<evidence type="ECO:0000256" key="6">
    <source>
        <dbReference type="ARBA" id="ARBA00023136"/>
    </source>
</evidence>
<dbReference type="GO" id="GO:0009103">
    <property type="term" value="P:lipopolysaccharide biosynthetic process"/>
    <property type="evidence" value="ECO:0007669"/>
    <property type="project" value="TreeGrafter"/>
</dbReference>
<dbReference type="EMBL" id="CP065628">
    <property type="protein sequence ID" value="QPR30110.1"/>
    <property type="molecule type" value="Genomic_DNA"/>
</dbReference>
<feature type="transmembrane region" description="Helical" evidence="8">
    <location>
        <begin position="187"/>
        <end position="205"/>
    </location>
</feature>
<accession>A0AB37GAB2</accession>
<keyword evidence="6 8" id="KW-0472">Membrane</keyword>
<evidence type="ECO:0000256" key="4">
    <source>
        <dbReference type="ARBA" id="ARBA00022692"/>
    </source>
</evidence>
<dbReference type="PANTHER" id="PTHR22926">
    <property type="entry name" value="PHOSPHO-N-ACETYLMURAMOYL-PENTAPEPTIDE-TRANSFERASE"/>
    <property type="match status" value="1"/>
</dbReference>
<keyword evidence="4 8" id="KW-0812">Transmembrane</keyword>
<feature type="binding site" evidence="7">
    <location>
        <position position="179"/>
    </location>
    <ligand>
        <name>Mg(2+)</name>
        <dbReference type="ChEBI" id="CHEBI:18420"/>
    </ligand>
</feature>
<evidence type="ECO:0000256" key="5">
    <source>
        <dbReference type="ARBA" id="ARBA00022989"/>
    </source>
</evidence>
<dbReference type="PANTHER" id="PTHR22926:SF3">
    <property type="entry name" value="UNDECAPRENYL-PHOSPHATE ALPHA-N-ACETYLGLUCOSAMINYL 1-PHOSPHATE TRANSFERASE"/>
    <property type="match status" value="1"/>
</dbReference>
<protein>
    <submittedName>
        <fullName evidence="9">Undecaprenyl/decaprenyl-phosphate alpha-N-acetylglucosaminyl 1-phosphate transferase</fullName>
    </submittedName>
</protein>
<evidence type="ECO:0000256" key="2">
    <source>
        <dbReference type="ARBA" id="ARBA00022475"/>
    </source>
</evidence>
<gene>
    <name evidence="9" type="ORF">I6G95_07625</name>
    <name evidence="10" type="ORF">I6H48_08195</name>
</gene>
<feature type="transmembrane region" description="Helical" evidence="8">
    <location>
        <begin position="281"/>
        <end position="304"/>
    </location>
</feature>
<dbReference type="GO" id="GO:0005886">
    <property type="term" value="C:plasma membrane"/>
    <property type="evidence" value="ECO:0007669"/>
    <property type="project" value="UniProtKB-SubCell"/>
</dbReference>
<feature type="transmembrane region" description="Helical" evidence="8">
    <location>
        <begin position="99"/>
        <end position="118"/>
    </location>
</feature>
<feature type="transmembrane region" description="Helical" evidence="8">
    <location>
        <begin position="335"/>
        <end position="354"/>
    </location>
</feature>
<feature type="transmembrane region" description="Helical" evidence="8">
    <location>
        <begin position="65"/>
        <end position="87"/>
    </location>
</feature>
<organism evidence="9 11">
    <name type="scientific">Corynebacterium amycolatum</name>
    <dbReference type="NCBI Taxonomy" id="43765"/>
    <lineage>
        <taxon>Bacteria</taxon>
        <taxon>Bacillati</taxon>
        <taxon>Actinomycetota</taxon>
        <taxon>Actinomycetes</taxon>
        <taxon>Mycobacteriales</taxon>
        <taxon>Corynebacteriaceae</taxon>
        <taxon>Corynebacterium</taxon>
    </lineage>
</organism>
<evidence type="ECO:0000313" key="11">
    <source>
        <dbReference type="Proteomes" id="UP000594774"/>
    </source>
</evidence>
<feature type="binding site" evidence="7">
    <location>
        <position position="247"/>
    </location>
    <ligand>
        <name>Mg(2+)</name>
        <dbReference type="ChEBI" id="CHEBI:18420"/>
    </ligand>
</feature>
<feature type="transmembrane region" description="Helical" evidence="8">
    <location>
        <begin position="360"/>
        <end position="377"/>
    </location>
</feature>
<dbReference type="Pfam" id="PF00953">
    <property type="entry name" value="Glycos_transf_4"/>
    <property type="match status" value="1"/>
</dbReference>
<keyword evidence="5 8" id="KW-1133">Transmembrane helix</keyword>
<feature type="transmembrane region" description="Helical" evidence="8">
    <location>
        <begin position="250"/>
        <end position="269"/>
    </location>
</feature>
<dbReference type="Proteomes" id="UP000595198">
    <property type="component" value="Chromosome"/>
</dbReference>
<keyword evidence="2" id="KW-1003">Cell membrane</keyword>
<comment type="subcellular location">
    <subcellularLocation>
        <location evidence="1">Cell membrane</location>
        <topology evidence="1">Multi-pass membrane protein</topology>
    </subcellularLocation>
</comment>
<evidence type="ECO:0000313" key="12">
    <source>
        <dbReference type="Proteomes" id="UP000595198"/>
    </source>
</evidence>
<dbReference type="CDD" id="cd06853">
    <property type="entry name" value="GT_WecA_like"/>
    <property type="match status" value="1"/>
</dbReference>
<proteinExistence type="predicted"/>
<dbReference type="GO" id="GO:0071555">
    <property type="term" value="P:cell wall organization"/>
    <property type="evidence" value="ECO:0007669"/>
    <property type="project" value="TreeGrafter"/>
</dbReference>
<dbReference type="GO" id="GO:0044038">
    <property type="term" value="P:cell wall macromolecule biosynthetic process"/>
    <property type="evidence" value="ECO:0007669"/>
    <property type="project" value="TreeGrafter"/>
</dbReference>